<evidence type="ECO:0000313" key="7">
    <source>
        <dbReference type="EMBL" id="RWS23541.1"/>
    </source>
</evidence>
<organism evidence="7 8">
    <name type="scientific">Leptotrombidium deliense</name>
    <dbReference type="NCBI Taxonomy" id="299467"/>
    <lineage>
        <taxon>Eukaryota</taxon>
        <taxon>Metazoa</taxon>
        <taxon>Ecdysozoa</taxon>
        <taxon>Arthropoda</taxon>
        <taxon>Chelicerata</taxon>
        <taxon>Arachnida</taxon>
        <taxon>Acari</taxon>
        <taxon>Acariformes</taxon>
        <taxon>Trombidiformes</taxon>
        <taxon>Prostigmata</taxon>
        <taxon>Anystina</taxon>
        <taxon>Parasitengona</taxon>
        <taxon>Trombiculoidea</taxon>
        <taxon>Trombiculidae</taxon>
        <taxon>Leptotrombidium</taxon>
    </lineage>
</organism>
<comment type="subcellular location">
    <subcellularLocation>
        <location evidence="1">Cytoplasm</location>
    </subcellularLocation>
</comment>
<keyword evidence="4" id="KW-0221">Differentiation</keyword>
<keyword evidence="2" id="KW-0963">Cytoplasm</keyword>
<dbReference type="Proteomes" id="UP000288716">
    <property type="component" value="Unassembled WGS sequence"/>
</dbReference>
<dbReference type="Gene3D" id="3.30.420.610">
    <property type="entry name" value="LOTUS domain-like"/>
    <property type="match status" value="1"/>
</dbReference>
<dbReference type="Pfam" id="PF00567">
    <property type="entry name" value="TUDOR"/>
    <property type="match status" value="1"/>
</dbReference>
<dbReference type="EMBL" id="NCKV01006281">
    <property type="protein sequence ID" value="RWS23541.1"/>
    <property type="molecule type" value="Genomic_DNA"/>
</dbReference>
<dbReference type="GO" id="GO:0030154">
    <property type="term" value="P:cell differentiation"/>
    <property type="evidence" value="ECO:0007669"/>
    <property type="project" value="UniProtKB-ARBA"/>
</dbReference>
<keyword evidence="8" id="KW-1185">Reference proteome</keyword>
<keyword evidence="4" id="KW-0744">Spermatogenesis</keyword>
<dbReference type="Pfam" id="PF12872">
    <property type="entry name" value="OST-HTH"/>
    <property type="match status" value="2"/>
</dbReference>
<feature type="domain" description="Tudor" evidence="5">
    <location>
        <begin position="328"/>
        <end position="387"/>
    </location>
</feature>
<dbReference type="SUPFAM" id="SSF63748">
    <property type="entry name" value="Tudor/PWWP/MBT"/>
    <property type="match status" value="1"/>
</dbReference>
<evidence type="ECO:0000256" key="2">
    <source>
        <dbReference type="ARBA" id="ARBA00022490"/>
    </source>
</evidence>
<dbReference type="VEuPathDB" id="VectorBase:LDEU008499"/>
<dbReference type="InterPro" id="IPR035437">
    <property type="entry name" value="SNase_OB-fold_sf"/>
</dbReference>
<feature type="domain" description="HTH OST-type" evidence="6">
    <location>
        <begin position="49"/>
        <end position="124"/>
    </location>
</feature>
<dbReference type="OrthoDB" id="341421at2759"/>
<dbReference type="PROSITE" id="PS51644">
    <property type="entry name" value="HTH_OST"/>
    <property type="match status" value="1"/>
</dbReference>
<evidence type="ECO:0000256" key="1">
    <source>
        <dbReference type="ARBA" id="ARBA00004496"/>
    </source>
</evidence>
<evidence type="ECO:0000313" key="8">
    <source>
        <dbReference type="Proteomes" id="UP000288716"/>
    </source>
</evidence>
<evidence type="ECO:0000256" key="3">
    <source>
        <dbReference type="ARBA" id="ARBA00022737"/>
    </source>
</evidence>
<dbReference type="Gene3D" id="2.40.50.90">
    <property type="match status" value="1"/>
</dbReference>
<dbReference type="PANTHER" id="PTHR16442:SF1">
    <property type="entry name" value="RING FINGER PROTEIN 17"/>
    <property type="match status" value="1"/>
</dbReference>
<evidence type="ECO:0000259" key="5">
    <source>
        <dbReference type="PROSITE" id="PS50304"/>
    </source>
</evidence>
<dbReference type="PANTHER" id="PTHR16442">
    <property type="entry name" value="RING FINGER PROTEIN 17"/>
    <property type="match status" value="1"/>
</dbReference>
<reference evidence="7 8" key="1">
    <citation type="journal article" date="2018" name="Gigascience">
        <title>Genomes of trombidid mites reveal novel predicted allergens and laterally-transferred genes associated with secondary metabolism.</title>
        <authorList>
            <person name="Dong X."/>
            <person name="Chaisiri K."/>
            <person name="Xia D."/>
            <person name="Armstrong S.D."/>
            <person name="Fang Y."/>
            <person name="Donnelly M.J."/>
            <person name="Kadowaki T."/>
            <person name="McGarry J.W."/>
            <person name="Darby A.C."/>
            <person name="Makepeace B.L."/>
        </authorList>
    </citation>
    <scope>NUCLEOTIDE SEQUENCE [LARGE SCALE GENOMIC DNA]</scope>
    <source>
        <strain evidence="7">UoL-UT</strain>
    </source>
</reference>
<dbReference type="SMART" id="SM00333">
    <property type="entry name" value="TUDOR"/>
    <property type="match status" value="1"/>
</dbReference>
<accession>A0A443S7Q6</accession>
<dbReference type="InterPro" id="IPR002999">
    <property type="entry name" value="Tudor"/>
</dbReference>
<dbReference type="AlphaFoldDB" id="A0A443S7Q6"/>
<name>A0A443S7Q6_9ACAR</name>
<sequence length="465" mass="53682">MSTKKILEFIRKQKQISEIEVLSTSPESGYYCSSASDGSLTNDEKELNIPPLVIATFKRILSKFTSGVTASTFYEEYYKECGYEMDPSLWGIRSPTEVFYSLPSIFLIIPPEKGETDHLLYDVNDCPKEVIDKLNNLKLREQEKDLNSNSQVDAKLEIDVYKILHLNEKVTITNFAELYRNLTGKQITPEYFGFQTFAQFFMQLRSKIAVNFDGYTLRFNESGFQLWIINDCIRSKMLPTAKFFINFPADVALPGEKLKTIQISEDFIAIENENNDSKWKMVQITAADDFSKIFLQLKENESDYASFSDRFQQFFASANNKTCIPKQFLVKGFVCAVRPAGDYYWYRAVIRKVHSDDEVTVNLVDFGYRERVQSNLLRFIPRRFIDFEVQAIRVSLHDIQAIDSKTNAASLLEYSTPEIWLHCLFYPKTNNIHAVILKHVTDDGCVNINDDLIKKQLATRSKPMV</sequence>
<dbReference type="GO" id="GO:0005737">
    <property type="term" value="C:cytoplasm"/>
    <property type="evidence" value="ECO:0007669"/>
    <property type="project" value="UniProtKB-SubCell"/>
</dbReference>
<dbReference type="InterPro" id="IPR041966">
    <property type="entry name" value="LOTUS-like"/>
</dbReference>
<evidence type="ECO:0000256" key="4">
    <source>
        <dbReference type="ARBA" id="ARBA00022871"/>
    </source>
</evidence>
<dbReference type="STRING" id="299467.A0A443S7Q6"/>
<protein>
    <submittedName>
        <fullName evidence="7">Tudor domain-containing protein 5-like isoform X7</fullName>
    </submittedName>
</protein>
<keyword evidence="3" id="KW-0677">Repeat</keyword>
<proteinExistence type="predicted"/>
<dbReference type="GO" id="GO:0007283">
    <property type="term" value="P:spermatogenesis"/>
    <property type="evidence" value="ECO:0007669"/>
    <property type="project" value="UniProtKB-KW"/>
</dbReference>
<evidence type="ECO:0000259" key="6">
    <source>
        <dbReference type="PROSITE" id="PS51644"/>
    </source>
</evidence>
<gene>
    <name evidence="7" type="ORF">B4U80_13355</name>
</gene>
<dbReference type="PROSITE" id="PS50304">
    <property type="entry name" value="TUDOR"/>
    <property type="match status" value="1"/>
</dbReference>
<comment type="caution">
    <text evidence="7">The sequence shown here is derived from an EMBL/GenBank/DDBJ whole genome shotgun (WGS) entry which is preliminary data.</text>
</comment>
<dbReference type="Gene3D" id="2.30.30.140">
    <property type="match status" value="1"/>
</dbReference>
<dbReference type="InterPro" id="IPR025605">
    <property type="entry name" value="OST-HTH/LOTUS_dom"/>
</dbReference>